<dbReference type="Pfam" id="PF03992">
    <property type="entry name" value="ABM"/>
    <property type="match status" value="1"/>
</dbReference>
<name>A0A1S9P745_9SPHI</name>
<proteinExistence type="predicted"/>
<protein>
    <recommendedName>
        <fullName evidence="1">ABM domain-containing protein</fullName>
    </recommendedName>
</protein>
<organism evidence="2 3">
    <name type="scientific">Mucilaginibacter pedocola</name>
    <dbReference type="NCBI Taxonomy" id="1792845"/>
    <lineage>
        <taxon>Bacteria</taxon>
        <taxon>Pseudomonadati</taxon>
        <taxon>Bacteroidota</taxon>
        <taxon>Sphingobacteriia</taxon>
        <taxon>Sphingobacteriales</taxon>
        <taxon>Sphingobacteriaceae</taxon>
        <taxon>Mucilaginibacter</taxon>
    </lineage>
</organism>
<dbReference type="EMBL" id="MBTF01000038">
    <property type="protein sequence ID" value="OOQ56783.1"/>
    <property type="molecule type" value="Genomic_DNA"/>
</dbReference>
<comment type="caution">
    <text evidence="2">The sequence shown here is derived from an EMBL/GenBank/DDBJ whole genome shotgun (WGS) entry which is preliminary data.</text>
</comment>
<dbReference type="GO" id="GO:0016491">
    <property type="term" value="F:oxidoreductase activity"/>
    <property type="evidence" value="ECO:0007669"/>
    <property type="project" value="TreeGrafter"/>
</dbReference>
<dbReference type="AlphaFoldDB" id="A0A1S9P745"/>
<evidence type="ECO:0000313" key="2">
    <source>
        <dbReference type="EMBL" id="OOQ56783.1"/>
    </source>
</evidence>
<dbReference type="SUPFAM" id="SSF54909">
    <property type="entry name" value="Dimeric alpha+beta barrel"/>
    <property type="match status" value="1"/>
</dbReference>
<gene>
    <name evidence="2" type="ORF">BC343_17510</name>
</gene>
<evidence type="ECO:0000313" key="3">
    <source>
        <dbReference type="Proteomes" id="UP000189739"/>
    </source>
</evidence>
<sequence length="98" mass="11594">MNDKRIYVFAKWQVKDGQADKVIFLLKRVAQKSWEEEGNLCYKINRCSTDDNTIILFEGYSNEASQKRHQESPYFRQLVLGRILPLLEKREVIMTTPI</sequence>
<dbReference type="PANTHER" id="PTHR33336:SF3">
    <property type="entry name" value="ABM DOMAIN-CONTAINING PROTEIN"/>
    <property type="match status" value="1"/>
</dbReference>
<dbReference type="InterPro" id="IPR050744">
    <property type="entry name" value="AI-2_Isomerase_LsrG"/>
</dbReference>
<dbReference type="PROSITE" id="PS51725">
    <property type="entry name" value="ABM"/>
    <property type="match status" value="1"/>
</dbReference>
<dbReference type="Proteomes" id="UP000189739">
    <property type="component" value="Unassembled WGS sequence"/>
</dbReference>
<dbReference type="STRING" id="1792845.BC343_17510"/>
<feature type="domain" description="ABM" evidence="1">
    <location>
        <begin position="6"/>
        <end position="94"/>
    </location>
</feature>
<reference evidence="2 3" key="1">
    <citation type="submission" date="2016-07" db="EMBL/GenBank/DDBJ databases">
        <title>Genomic analysis of zinc-resistant bacterium Mucilaginibacter pedocola TBZ30.</title>
        <authorList>
            <person name="Huang J."/>
            <person name="Tang J."/>
        </authorList>
    </citation>
    <scope>NUCLEOTIDE SEQUENCE [LARGE SCALE GENOMIC DNA]</scope>
    <source>
        <strain evidence="2 3">TBZ30</strain>
    </source>
</reference>
<dbReference type="OrthoDB" id="964493at2"/>
<dbReference type="PANTHER" id="PTHR33336">
    <property type="entry name" value="QUINOL MONOOXYGENASE YGIN-RELATED"/>
    <property type="match status" value="1"/>
</dbReference>
<dbReference type="RefSeq" id="WP_078351197.1">
    <property type="nucleotide sequence ID" value="NZ_MBTF01000038.1"/>
</dbReference>
<keyword evidence="3" id="KW-1185">Reference proteome</keyword>
<dbReference type="Gene3D" id="3.30.70.100">
    <property type="match status" value="1"/>
</dbReference>
<dbReference type="GO" id="GO:0005829">
    <property type="term" value="C:cytosol"/>
    <property type="evidence" value="ECO:0007669"/>
    <property type="project" value="TreeGrafter"/>
</dbReference>
<accession>A0A1S9P745</accession>
<dbReference type="InterPro" id="IPR011008">
    <property type="entry name" value="Dimeric_a/b-barrel"/>
</dbReference>
<dbReference type="InterPro" id="IPR007138">
    <property type="entry name" value="ABM_dom"/>
</dbReference>
<evidence type="ECO:0000259" key="1">
    <source>
        <dbReference type="PROSITE" id="PS51725"/>
    </source>
</evidence>